<dbReference type="Proteomes" id="UP000324222">
    <property type="component" value="Unassembled WGS sequence"/>
</dbReference>
<protein>
    <submittedName>
        <fullName evidence="1">Uncharacterized protein</fullName>
    </submittedName>
</protein>
<keyword evidence="2" id="KW-1185">Reference proteome</keyword>
<proteinExistence type="predicted"/>
<dbReference type="AlphaFoldDB" id="A0A5B7D2F9"/>
<evidence type="ECO:0000313" key="1">
    <source>
        <dbReference type="EMBL" id="MPC13923.1"/>
    </source>
</evidence>
<gene>
    <name evidence="1" type="ORF">E2C01_006672</name>
</gene>
<evidence type="ECO:0000313" key="2">
    <source>
        <dbReference type="Proteomes" id="UP000324222"/>
    </source>
</evidence>
<dbReference type="EMBL" id="VSRR010000316">
    <property type="protein sequence ID" value="MPC13923.1"/>
    <property type="molecule type" value="Genomic_DNA"/>
</dbReference>
<reference evidence="1 2" key="1">
    <citation type="submission" date="2019-05" db="EMBL/GenBank/DDBJ databases">
        <title>Another draft genome of Portunus trituberculatus and its Hox gene families provides insights of decapod evolution.</title>
        <authorList>
            <person name="Jeong J.-H."/>
            <person name="Song I."/>
            <person name="Kim S."/>
            <person name="Choi T."/>
            <person name="Kim D."/>
            <person name="Ryu S."/>
            <person name="Kim W."/>
        </authorList>
    </citation>
    <scope>NUCLEOTIDE SEQUENCE [LARGE SCALE GENOMIC DNA]</scope>
    <source>
        <tissue evidence="1">Muscle</tissue>
    </source>
</reference>
<comment type="caution">
    <text evidence="1">The sequence shown here is derived from an EMBL/GenBank/DDBJ whole genome shotgun (WGS) entry which is preliminary data.</text>
</comment>
<sequence length="44" mass="5145">MVSRKRINHFSTRTCFYIHSTYCLAILCSFRNLCGDLDSEDCSH</sequence>
<name>A0A5B7D2F9_PORTR</name>
<accession>A0A5B7D2F9</accession>
<organism evidence="1 2">
    <name type="scientific">Portunus trituberculatus</name>
    <name type="common">Swimming crab</name>
    <name type="synonym">Neptunus trituberculatus</name>
    <dbReference type="NCBI Taxonomy" id="210409"/>
    <lineage>
        <taxon>Eukaryota</taxon>
        <taxon>Metazoa</taxon>
        <taxon>Ecdysozoa</taxon>
        <taxon>Arthropoda</taxon>
        <taxon>Crustacea</taxon>
        <taxon>Multicrustacea</taxon>
        <taxon>Malacostraca</taxon>
        <taxon>Eumalacostraca</taxon>
        <taxon>Eucarida</taxon>
        <taxon>Decapoda</taxon>
        <taxon>Pleocyemata</taxon>
        <taxon>Brachyura</taxon>
        <taxon>Eubrachyura</taxon>
        <taxon>Portunoidea</taxon>
        <taxon>Portunidae</taxon>
        <taxon>Portuninae</taxon>
        <taxon>Portunus</taxon>
    </lineage>
</organism>